<dbReference type="InterPro" id="IPR018234">
    <property type="entry name" value="GTP_CycHdrlase_I_CS"/>
</dbReference>
<dbReference type="InterPro" id="IPR043134">
    <property type="entry name" value="GTP-CH-I_N"/>
</dbReference>
<dbReference type="RefSeq" id="WP_239141176.1">
    <property type="nucleotide sequence ID" value="NZ_BAAAGQ010000027.1"/>
</dbReference>
<evidence type="ECO:0000256" key="5">
    <source>
        <dbReference type="HAMAP-Rule" id="MF_00223"/>
    </source>
</evidence>
<evidence type="ECO:0000256" key="2">
    <source>
        <dbReference type="ARBA" id="ARBA00005080"/>
    </source>
</evidence>
<keyword evidence="5" id="KW-0479">Metal-binding</keyword>
<keyword evidence="3 5" id="KW-0554">One-carbon metabolism</keyword>
<feature type="region of interest" description="Disordered" evidence="6">
    <location>
        <begin position="1"/>
        <end position="22"/>
    </location>
</feature>
<feature type="binding site" evidence="5">
    <location>
        <position position="175"/>
    </location>
    <ligand>
        <name>Zn(2+)</name>
        <dbReference type="ChEBI" id="CHEBI:29105"/>
    </ligand>
</feature>
<dbReference type="EMBL" id="BOMF01000107">
    <property type="protein sequence ID" value="GID48649.1"/>
    <property type="molecule type" value="Genomic_DNA"/>
</dbReference>
<dbReference type="Pfam" id="PF01227">
    <property type="entry name" value="GTP_cyclohydroI"/>
    <property type="match status" value="1"/>
</dbReference>
<evidence type="ECO:0000313" key="8">
    <source>
        <dbReference type="EMBL" id="GID48649.1"/>
    </source>
</evidence>
<dbReference type="Gene3D" id="3.30.1130.10">
    <property type="match status" value="1"/>
</dbReference>
<comment type="pathway">
    <text evidence="2 5">Cofactor biosynthesis; 7,8-dihydroneopterin triphosphate biosynthesis; 7,8-dihydroneopterin triphosphate from GTP: step 1/1.</text>
</comment>
<keyword evidence="4 5" id="KW-0378">Hydrolase</keyword>
<feature type="compositionally biased region" description="Polar residues" evidence="6">
    <location>
        <begin position="1"/>
        <end position="13"/>
    </location>
</feature>
<evidence type="ECO:0000259" key="7">
    <source>
        <dbReference type="Pfam" id="PF01227"/>
    </source>
</evidence>
<dbReference type="NCBIfam" id="NF006825">
    <property type="entry name" value="PRK09347.1-2"/>
    <property type="match status" value="1"/>
</dbReference>
<evidence type="ECO:0000256" key="4">
    <source>
        <dbReference type="ARBA" id="ARBA00022801"/>
    </source>
</evidence>
<reference evidence="8" key="1">
    <citation type="submission" date="2021-01" db="EMBL/GenBank/DDBJ databases">
        <title>Whole genome shotgun sequence of Actinoplanes capillaceus NBRC 16408.</title>
        <authorList>
            <person name="Komaki H."/>
            <person name="Tamura T."/>
        </authorList>
    </citation>
    <scope>NUCLEOTIDE SEQUENCE [LARGE SCALE GENOMIC DNA]</scope>
    <source>
        <strain evidence="8">NBRC 16408</strain>
    </source>
</reference>
<keyword evidence="5" id="KW-0547">Nucleotide-binding</keyword>
<feature type="domain" description="GTP cyclohydrolase I" evidence="7">
    <location>
        <begin position="40"/>
        <end position="210"/>
    </location>
</feature>
<evidence type="ECO:0000256" key="3">
    <source>
        <dbReference type="ARBA" id="ARBA00022563"/>
    </source>
</evidence>
<sequence length="215" mass="23328">MTTMAGTASTNTREPCPAGSPPHLRVARAVTPIDLEAATGAVRALLAALGQDVGSEHLSDTPRRVAAAYAELLTPEPFALTTFPNDDRYDELVLVRDVPFRSLCEHHLLPFHGVAHLGYLPDQRIVGLSKLARVVEHYARGLQVQERLTQQIATCLQRALHAKGVAVVLEAEHLCMSLRGVRAAGARTTTSALLGLHREHPPTRAEFFALTGLRQ</sequence>
<evidence type="ECO:0000256" key="6">
    <source>
        <dbReference type="SAM" id="MobiDB-lite"/>
    </source>
</evidence>
<dbReference type="HAMAP" id="MF_00223">
    <property type="entry name" value="FolE"/>
    <property type="match status" value="1"/>
</dbReference>
<dbReference type="NCBIfam" id="TIGR00063">
    <property type="entry name" value="folE"/>
    <property type="match status" value="1"/>
</dbReference>
<dbReference type="InterPro" id="IPR043133">
    <property type="entry name" value="GTP-CH-I_C/QueF"/>
</dbReference>
<dbReference type="Gene3D" id="1.10.286.10">
    <property type="match status" value="1"/>
</dbReference>
<comment type="caution">
    <text evidence="8">The sequence shown here is derived from an EMBL/GenBank/DDBJ whole genome shotgun (WGS) entry which is preliminary data.</text>
</comment>
<accession>A0ABQ3WQW8</accession>
<dbReference type="PANTHER" id="PTHR11109:SF7">
    <property type="entry name" value="GTP CYCLOHYDROLASE 1"/>
    <property type="match status" value="1"/>
</dbReference>
<feature type="binding site" evidence="5">
    <location>
        <position position="104"/>
    </location>
    <ligand>
        <name>Zn(2+)</name>
        <dbReference type="ChEBI" id="CHEBI:29105"/>
    </ligand>
</feature>
<comment type="similarity">
    <text evidence="5">Belongs to the GTP cyclohydrolase I family.</text>
</comment>
<gene>
    <name evidence="8" type="primary">folE_2</name>
    <name evidence="5" type="synonym">folE</name>
    <name evidence="8" type="ORF">Aca07nite_59240</name>
</gene>
<dbReference type="SUPFAM" id="SSF55620">
    <property type="entry name" value="Tetrahydrobiopterin biosynthesis enzymes-like"/>
    <property type="match status" value="1"/>
</dbReference>
<comment type="catalytic activity">
    <reaction evidence="1 5">
        <text>GTP + H2O = 7,8-dihydroneopterin 3'-triphosphate + formate + H(+)</text>
        <dbReference type="Rhea" id="RHEA:17473"/>
        <dbReference type="ChEBI" id="CHEBI:15377"/>
        <dbReference type="ChEBI" id="CHEBI:15378"/>
        <dbReference type="ChEBI" id="CHEBI:15740"/>
        <dbReference type="ChEBI" id="CHEBI:37565"/>
        <dbReference type="ChEBI" id="CHEBI:58462"/>
        <dbReference type="EC" id="3.5.4.16"/>
    </reaction>
</comment>
<protein>
    <recommendedName>
        <fullName evidence="5">GTP cyclohydrolase 1</fullName>
        <ecNumber evidence="5">3.5.4.16</ecNumber>
    </recommendedName>
    <alternativeName>
        <fullName evidence="5">GTP cyclohydrolase I</fullName>
        <shortName evidence="5">GTP-CH-I</shortName>
    </alternativeName>
</protein>
<keyword evidence="5" id="KW-0862">Zinc</keyword>
<dbReference type="NCBIfam" id="NF006826">
    <property type="entry name" value="PRK09347.1-3"/>
    <property type="match status" value="1"/>
</dbReference>
<organism evidence="8">
    <name type="scientific">Actinoplanes campanulatus</name>
    <dbReference type="NCBI Taxonomy" id="113559"/>
    <lineage>
        <taxon>Bacteria</taxon>
        <taxon>Bacillati</taxon>
        <taxon>Actinomycetota</taxon>
        <taxon>Actinomycetes</taxon>
        <taxon>Micromonosporales</taxon>
        <taxon>Micromonosporaceae</taxon>
        <taxon>Actinoplanes</taxon>
    </lineage>
</organism>
<dbReference type="InterPro" id="IPR001474">
    <property type="entry name" value="GTP_CycHdrlase_I"/>
</dbReference>
<comment type="subunit">
    <text evidence="5">Homopolymer.</text>
</comment>
<dbReference type="EC" id="3.5.4.16" evidence="5"/>
<evidence type="ECO:0000256" key="1">
    <source>
        <dbReference type="ARBA" id="ARBA00001052"/>
    </source>
</evidence>
<feature type="binding site" evidence="5">
    <location>
        <position position="107"/>
    </location>
    <ligand>
        <name>Zn(2+)</name>
        <dbReference type="ChEBI" id="CHEBI:29105"/>
    </ligand>
</feature>
<dbReference type="InterPro" id="IPR020602">
    <property type="entry name" value="GTP_CycHdrlase_I_dom"/>
</dbReference>
<proteinExistence type="inferred from homology"/>
<name>A0ABQ3WQW8_9ACTN</name>
<dbReference type="PANTHER" id="PTHR11109">
    <property type="entry name" value="GTP CYCLOHYDROLASE I"/>
    <property type="match status" value="1"/>
</dbReference>
<keyword evidence="5" id="KW-0342">GTP-binding</keyword>
<dbReference type="PROSITE" id="PS00859">
    <property type="entry name" value="GTP_CYCLOHYDROL_1_1"/>
    <property type="match status" value="1"/>
</dbReference>